<protein>
    <submittedName>
        <fullName evidence="1">Uncharacterized protein</fullName>
    </submittedName>
</protein>
<dbReference type="VEuPathDB" id="FungiDB:I7I52_06924"/>
<name>A0A8H7YV84_AJECA</name>
<accession>A0A8H7YV84</accession>
<reference evidence="1 2" key="1">
    <citation type="submission" date="2021-01" db="EMBL/GenBank/DDBJ databases">
        <title>Chromosome-level genome assembly of a human fungal pathogen reveals clustering of transcriptionally co-regulated genes.</title>
        <authorList>
            <person name="Voorhies M."/>
            <person name="Cohen S."/>
            <person name="Shea T.P."/>
            <person name="Petrus S."/>
            <person name="Munoz J.F."/>
            <person name="Poplawski S."/>
            <person name="Goldman W.E."/>
            <person name="Michael T."/>
            <person name="Cuomo C.A."/>
            <person name="Sil A."/>
            <person name="Beyhan S."/>
        </authorList>
    </citation>
    <scope>NUCLEOTIDE SEQUENCE [LARGE SCALE GENOMIC DNA]</scope>
    <source>
        <strain evidence="1 2">G184AR</strain>
    </source>
</reference>
<dbReference type="Proteomes" id="UP000670092">
    <property type="component" value="Unassembled WGS sequence"/>
</dbReference>
<comment type="caution">
    <text evidence="1">The sequence shown here is derived from an EMBL/GenBank/DDBJ whole genome shotgun (WGS) entry which is preliminary data.</text>
</comment>
<evidence type="ECO:0000313" key="2">
    <source>
        <dbReference type="Proteomes" id="UP000670092"/>
    </source>
</evidence>
<proteinExistence type="predicted"/>
<evidence type="ECO:0000313" key="1">
    <source>
        <dbReference type="EMBL" id="KAG5296310.1"/>
    </source>
</evidence>
<sequence length="70" mass="7710">MLPLGELTFCGVRNVLNSGQHKNPTIQRLVRWDFPGECCLNVKSCFQVSRFDAGSCGISGFPVGETRDGY</sequence>
<gene>
    <name evidence="1" type="ORF">I7I52_06924</name>
</gene>
<dbReference type="EMBL" id="JAEVHI010000003">
    <property type="protein sequence ID" value="KAG5296310.1"/>
    <property type="molecule type" value="Genomic_DNA"/>
</dbReference>
<dbReference type="AlphaFoldDB" id="A0A8H7YV84"/>
<organism evidence="1 2">
    <name type="scientific">Ajellomyces capsulatus</name>
    <name type="common">Darling's disease fungus</name>
    <name type="synonym">Histoplasma capsulatum</name>
    <dbReference type="NCBI Taxonomy" id="5037"/>
    <lineage>
        <taxon>Eukaryota</taxon>
        <taxon>Fungi</taxon>
        <taxon>Dikarya</taxon>
        <taxon>Ascomycota</taxon>
        <taxon>Pezizomycotina</taxon>
        <taxon>Eurotiomycetes</taxon>
        <taxon>Eurotiomycetidae</taxon>
        <taxon>Onygenales</taxon>
        <taxon>Ajellomycetaceae</taxon>
        <taxon>Histoplasma</taxon>
    </lineage>
</organism>